<evidence type="ECO:0000313" key="9">
    <source>
        <dbReference type="EMBL" id="PSJ61947.1"/>
    </source>
</evidence>
<dbReference type="SUPFAM" id="SSF111369">
    <property type="entry name" value="HlyD-like secretion proteins"/>
    <property type="match status" value="1"/>
</dbReference>
<dbReference type="GO" id="GO:1990281">
    <property type="term" value="C:efflux pump complex"/>
    <property type="evidence" value="ECO:0007669"/>
    <property type="project" value="TreeGrafter"/>
</dbReference>
<dbReference type="Pfam" id="PF25917">
    <property type="entry name" value="BSH_RND"/>
    <property type="match status" value="1"/>
</dbReference>
<dbReference type="InterPro" id="IPR058792">
    <property type="entry name" value="Beta-barrel_RND_2"/>
</dbReference>
<gene>
    <name evidence="9" type="ORF">C7I85_06285</name>
</gene>
<evidence type="ECO:0000256" key="5">
    <source>
        <dbReference type="SAM" id="SignalP"/>
    </source>
</evidence>
<dbReference type="PANTHER" id="PTHR30469">
    <property type="entry name" value="MULTIDRUG RESISTANCE PROTEIN MDTA"/>
    <property type="match status" value="1"/>
</dbReference>
<evidence type="ECO:0000259" key="6">
    <source>
        <dbReference type="Pfam" id="PF25917"/>
    </source>
</evidence>
<dbReference type="Gene3D" id="1.10.287.470">
    <property type="entry name" value="Helix hairpin bin"/>
    <property type="match status" value="1"/>
</dbReference>
<feature type="domain" description="Multidrug resistance protein MdtA-like C-terminal permuted SH3" evidence="8">
    <location>
        <begin position="296"/>
        <end position="355"/>
    </location>
</feature>
<reference evidence="9 10" key="1">
    <citation type="submission" date="2018-03" db="EMBL/GenBank/DDBJ databases">
        <title>The draft genome of Mesorhizobium soli JCM 19897.</title>
        <authorList>
            <person name="Li L."/>
            <person name="Liu L."/>
            <person name="Liang L."/>
            <person name="Wang T."/>
            <person name="Zhang X."/>
        </authorList>
    </citation>
    <scope>NUCLEOTIDE SEQUENCE [LARGE SCALE GENOMIC DNA]</scope>
    <source>
        <strain evidence="9 10">JCM 19897</strain>
    </source>
</reference>
<dbReference type="Proteomes" id="UP000240653">
    <property type="component" value="Unassembled WGS sequence"/>
</dbReference>
<dbReference type="Gene3D" id="2.40.30.170">
    <property type="match status" value="1"/>
</dbReference>
<dbReference type="AlphaFoldDB" id="A0A2P7SHK0"/>
<evidence type="ECO:0000256" key="4">
    <source>
        <dbReference type="SAM" id="Coils"/>
    </source>
</evidence>
<evidence type="ECO:0000256" key="2">
    <source>
        <dbReference type="ARBA" id="ARBA00009477"/>
    </source>
</evidence>
<feature type="domain" description="Multidrug resistance protein MdtA-like barrel-sandwich hybrid" evidence="6">
    <location>
        <begin position="74"/>
        <end position="210"/>
    </location>
</feature>
<feature type="coiled-coil region" evidence="4">
    <location>
        <begin position="110"/>
        <end position="175"/>
    </location>
</feature>
<dbReference type="InterPro" id="IPR006143">
    <property type="entry name" value="RND_pump_MFP"/>
</dbReference>
<keyword evidence="5" id="KW-0732">Signal</keyword>
<comment type="caution">
    <text evidence="9">The sequence shown here is derived from an EMBL/GenBank/DDBJ whole genome shotgun (WGS) entry which is preliminary data.</text>
</comment>
<keyword evidence="10" id="KW-1185">Reference proteome</keyword>
<feature type="chain" id="PRO_5015200662" evidence="5">
    <location>
        <begin position="29"/>
        <end position="382"/>
    </location>
</feature>
<comment type="similarity">
    <text evidence="2">Belongs to the membrane fusion protein (MFP) (TC 8.A.1) family.</text>
</comment>
<protein>
    <submittedName>
        <fullName evidence="9">Efflux RND transporter periplasmic adaptor subunit</fullName>
    </submittedName>
</protein>
<dbReference type="PROSITE" id="PS51257">
    <property type="entry name" value="PROKAR_LIPOPROTEIN"/>
    <property type="match status" value="1"/>
</dbReference>
<feature type="domain" description="CusB-like beta-barrel" evidence="7">
    <location>
        <begin position="217"/>
        <end position="287"/>
    </location>
</feature>
<organism evidence="9 10">
    <name type="scientific">Pseudaminobacter soli</name>
    <name type="common">ex Li et al. 2025</name>
    <dbReference type="NCBI Taxonomy" id="1295366"/>
    <lineage>
        <taxon>Bacteria</taxon>
        <taxon>Pseudomonadati</taxon>
        <taxon>Pseudomonadota</taxon>
        <taxon>Alphaproteobacteria</taxon>
        <taxon>Hyphomicrobiales</taxon>
        <taxon>Phyllobacteriaceae</taxon>
        <taxon>Pseudaminobacter</taxon>
    </lineage>
</organism>
<accession>A0A2P7SHK0</accession>
<evidence type="ECO:0000259" key="8">
    <source>
        <dbReference type="Pfam" id="PF25967"/>
    </source>
</evidence>
<feature type="signal peptide" evidence="5">
    <location>
        <begin position="1"/>
        <end position="28"/>
    </location>
</feature>
<dbReference type="GO" id="GO:0015562">
    <property type="term" value="F:efflux transmembrane transporter activity"/>
    <property type="evidence" value="ECO:0007669"/>
    <property type="project" value="TreeGrafter"/>
</dbReference>
<dbReference type="NCBIfam" id="TIGR01730">
    <property type="entry name" value="RND_mfp"/>
    <property type="match status" value="1"/>
</dbReference>
<dbReference type="Pfam" id="PF25967">
    <property type="entry name" value="RND-MFP_C"/>
    <property type="match status" value="1"/>
</dbReference>
<evidence type="ECO:0000259" key="7">
    <source>
        <dbReference type="Pfam" id="PF25954"/>
    </source>
</evidence>
<dbReference type="Gene3D" id="2.40.420.20">
    <property type="match status" value="1"/>
</dbReference>
<dbReference type="InterPro" id="IPR058625">
    <property type="entry name" value="MdtA-like_BSH"/>
</dbReference>
<dbReference type="RefSeq" id="WP_106723121.1">
    <property type="nucleotide sequence ID" value="NZ_PXYL01000003.1"/>
</dbReference>
<evidence type="ECO:0000313" key="10">
    <source>
        <dbReference type="Proteomes" id="UP000240653"/>
    </source>
</evidence>
<dbReference type="InterPro" id="IPR058627">
    <property type="entry name" value="MdtA-like_C"/>
</dbReference>
<evidence type="ECO:0000256" key="3">
    <source>
        <dbReference type="ARBA" id="ARBA00022448"/>
    </source>
</evidence>
<dbReference type="OrthoDB" id="9813967at2"/>
<dbReference type="Gene3D" id="2.40.50.100">
    <property type="match status" value="1"/>
</dbReference>
<proteinExistence type="inferred from homology"/>
<evidence type="ECO:0000256" key="1">
    <source>
        <dbReference type="ARBA" id="ARBA00004196"/>
    </source>
</evidence>
<comment type="subcellular location">
    <subcellularLocation>
        <location evidence="1">Cell envelope</location>
    </subcellularLocation>
</comment>
<keyword evidence="3" id="KW-0813">Transport</keyword>
<dbReference type="Pfam" id="PF25954">
    <property type="entry name" value="Beta-barrel_RND_2"/>
    <property type="match status" value="1"/>
</dbReference>
<dbReference type="PANTHER" id="PTHR30469:SF15">
    <property type="entry name" value="HLYD FAMILY OF SECRETION PROTEINS"/>
    <property type="match status" value="1"/>
</dbReference>
<name>A0A2P7SHK0_9HYPH</name>
<sequence>MYSFKTFNAKVRPFARIASVVLIGAAVAACSEAKTESATELVRPVKVVEIARTGETRELEYSGAVRARTEMNLGFRVAGKITERIVNIGDKVKPGDVLARIDPTDYQLGVTSAEANLEAAQKQVETASLANKRAEQLFAKQFASEAQRDQAALAYKQAVSQRDAAISSLQQAQNQVGYTELRSDRKGIVTAINADTGQVVGAGTPVAAVAVDGDKEVQIAVPELEIAQFQPGKQVKVSFWSHDGLLLDGKVREVAGSADQQSRTFSVRVSLPEDKRVLLGMTARIEAAVAGGQSFVLVPLSALAMQDGKQIVWVVNQDQSTVHARDIKVAGFVDDGVQIAEGLQPGDLVVAAGTQFMTENLKVKLPDAEQRSAASETDKVVR</sequence>
<keyword evidence="4" id="KW-0175">Coiled coil</keyword>
<dbReference type="EMBL" id="PXYL01000003">
    <property type="protein sequence ID" value="PSJ61947.1"/>
    <property type="molecule type" value="Genomic_DNA"/>
</dbReference>